<dbReference type="EMBL" id="CAJNOU010000437">
    <property type="protein sequence ID" value="CAF0997121.1"/>
    <property type="molecule type" value="Genomic_DNA"/>
</dbReference>
<feature type="signal peptide" evidence="1">
    <location>
        <begin position="1"/>
        <end position="22"/>
    </location>
</feature>
<gene>
    <name evidence="2" type="ORF">SEV965_LOCUS10587</name>
</gene>
<dbReference type="AlphaFoldDB" id="A0A814GJ25"/>
<accession>A0A814GJ25</accession>
<evidence type="ECO:0000313" key="2">
    <source>
        <dbReference type="EMBL" id="CAF0997121.1"/>
    </source>
</evidence>
<keyword evidence="1" id="KW-0732">Signal</keyword>
<dbReference type="Proteomes" id="UP000663889">
    <property type="component" value="Unassembled WGS sequence"/>
</dbReference>
<protein>
    <submittedName>
        <fullName evidence="2">Uncharacterized protein</fullName>
    </submittedName>
</protein>
<evidence type="ECO:0000256" key="1">
    <source>
        <dbReference type="SAM" id="SignalP"/>
    </source>
</evidence>
<evidence type="ECO:0000313" key="3">
    <source>
        <dbReference type="Proteomes" id="UP000663889"/>
    </source>
</evidence>
<proteinExistence type="predicted"/>
<sequence>MKYVLISTIFVWLRILDQNSVSCIKCYTCNSHSNGVDFCTTQFRNSTVEDTLSKVCYESAIFNTYDGKIHGIERGIMDRVKCNNGDRKERCKSELLIDGVKRTTCCCQNQDLCNDLIIQASTCYTCNYQMDPPPLCYKPSKESTKYQISQPTERCYITKIGNDAKYPIQRGAMSGVHCDKIDGCTITNSTAGIIITRCCCNGYFCNSNIF</sequence>
<reference evidence="2" key="1">
    <citation type="submission" date="2021-02" db="EMBL/GenBank/DDBJ databases">
        <authorList>
            <person name="Nowell W R."/>
        </authorList>
    </citation>
    <scope>NUCLEOTIDE SEQUENCE</scope>
</reference>
<organism evidence="2 3">
    <name type="scientific">Rotaria sordida</name>
    <dbReference type="NCBI Taxonomy" id="392033"/>
    <lineage>
        <taxon>Eukaryota</taxon>
        <taxon>Metazoa</taxon>
        <taxon>Spiralia</taxon>
        <taxon>Gnathifera</taxon>
        <taxon>Rotifera</taxon>
        <taxon>Eurotatoria</taxon>
        <taxon>Bdelloidea</taxon>
        <taxon>Philodinida</taxon>
        <taxon>Philodinidae</taxon>
        <taxon>Rotaria</taxon>
    </lineage>
</organism>
<feature type="chain" id="PRO_5032682123" evidence="1">
    <location>
        <begin position="23"/>
        <end position="210"/>
    </location>
</feature>
<name>A0A814GJ25_9BILA</name>
<comment type="caution">
    <text evidence="2">The sequence shown here is derived from an EMBL/GenBank/DDBJ whole genome shotgun (WGS) entry which is preliminary data.</text>
</comment>